<dbReference type="EMBL" id="JAFLRD010000010">
    <property type="protein sequence ID" value="MBO0416639.1"/>
    <property type="molecule type" value="Genomic_DNA"/>
</dbReference>
<protein>
    <submittedName>
        <fullName evidence="3">H-NS histone family protein</fullName>
    </submittedName>
</protein>
<feature type="domain" description="DNA-binding protein H-NS-like C-terminal" evidence="2">
    <location>
        <begin position="170"/>
        <end position="215"/>
    </location>
</feature>
<evidence type="ECO:0000259" key="2">
    <source>
        <dbReference type="SMART" id="SM00528"/>
    </source>
</evidence>
<organism evidence="3 4">
    <name type="scientific">Chromobacterium haemolyticum</name>
    <dbReference type="NCBI Taxonomy" id="394935"/>
    <lineage>
        <taxon>Bacteria</taxon>
        <taxon>Pseudomonadati</taxon>
        <taxon>Pseudomonadota</taxon>
        <taxon>Betaproteobacteria</taxon>
        <taxon>Neisseriales</taxon>
        <taxon>Chromobacteriaceae</taxon>
        <taxon>Chromobacterium</taxon>
    </lineage>
</organism>
<dbReference type="Gene3D" id="4.10.430.10">
    <property type="entry name" value="Histone-like protein H-NS, C-terminal domain"/>
    <property type="match status" value="1"/>
</dbReference>
<keyword evidence="4" id="KW-1185">Reference proteome</keyword>
<dbReference type="InterPro" id="IPR027444">
    <property type="entry name" value="H-NS_C_dom"/>
</dbReference>
<dbReference type="RefSeq" id="WP_200122780.1">
    <property type="nucleotide sequence ID" value="NZ_JAEILV010000009.1"/>
</dbReference>
<dbReference type="SMART" id="SM00528">
    <property type="entry name" value="HNS"/>
    <property type="match status" value="1"/>
</dbReference>
<name>A0ABS3GNM3_9NEIS</name>
<dbReference type="Pfam" id="PF00816">
    <property type="entry name" value="Histone_HNS"/>
    <property type="match status" value="1"/>
</dbReference>
<feature type="region of interest" description="Disordered" evidence="1">
    <location>
        <begin position="1"/>
        <end position="32"/>
    </location>
</feature>
<sequence>MAKDANDSVTLELIPAAKKRGRPASGKALTNAERQRRFRMAQKQRVHIDLSSEDWADVMVMLQLKYEADANSQSQLSYAHIVEHFYRAGLGKAKAMPAWFEENRYKEPVSVTENQPTKESVTVTEIEVIEDKPVTVTKKPRVKKALAQVQVQSKETVTVTETPDTSKAVTVTKNNFPARYVHPHECMLTWTGRGRQPQWVKHWLDGGGQLADLEVSST</sequence>
<evidence type="ECO:0000256" key="1">
    <source>
        <dbReference type="SAM" id="MobiDB-lite"/>
    </source>
</evidence>
<comment type="caution">
    <text evidence="3">The sequence shown here is derived from an EMBL/GenBank/DDBJ whole genome shotgun (WGS) entry which is preliminary data.</text>
</comment>
<gene>
    <name evidence="3" type="ORF">J1C50_14080</name>
</gene>
<dbReference type="SUPFAM" id="SSF81273">
    <property type="entry name" value="H-NS histone-like proteins"/>
    <property type="match status" value="1"/>
</dbReference>
<dbReference type="Proteomes" id="UP000664349">
    <property type="component" value="Unassembled WGS sequence"/>
</dbReference>
<proteinExistence type="predicted"/>
<reference evidence="3 4" key="1">
    <citation type="submission" date="2021-03" db="EMBL/GenBank/DDBJ databases">
        <title>First Case of infection caused by Chromobacterium haemolyticum derived from water in China.</title>
        <authorList>
            <person name="Chen J."/>
            <person name="Liu C."/>
        </authorList>
    </citation>
    <scope>NUCLEOTIDE SEQUENCE [LARGE SCALE GENOMIC DNA]</scope>
    <source>
        <strain evidence="3 4">WJ-5</strain>
    </source>
</reference>
<dbReference type="InterPro" id="IPR037150">
    <property type="entry name" value="H-NS_C_dom_sf"/>
</dbReference>
<evidence type="ECO:0000313" key="3">
    <source>
        <dbReference type="EMBL" id="MBO0416639.1"/>
    </source>
</evidence>
<accession>A0ABS3GNM3</accession>
<evidence type="ECO:0000313" key="4">
    <source>
        <dbReference type="Proteomes" id="UP000664349"/>
    </source>
</evidence>